<feature type="compositionally biased region" description="Basic and acidic residues" evidence="1">
    <location>
        <begin position="162"/>
        <end position="181"/>
    </location>
</feature>
<name>A0A538TCA2_UNCEI</name>
<protein>
    <submittedName>
        <fullName evidence="3">Uncharacterized protein</fullName>
    </submittedName>
</protein>
<dbReference type="EMBL" id="VBOX01000106">
    <property type="protein sequence ID" value="TMQ61258.1"/>
    <property type="molecule type" value="Genomic_DNA"/>
</dbReference>
<evidence type="ECO:0000313" key="4">
    <source>
        <dbReference type="Proteomes" id="UP000317366"/>
    </source>
</evidence>
<feature type="region of interest" description="Disordered" evidence="1">
    <location>
        <begin position="202"/>
        <end position="221"/>
    </location>
</feature>
<accession>A0A538TCA2</accession>
<organism evidence="3 4">
    <name type="scientific">Eiseniibacteriota bacterium</name>
    <dbReference type="NCBI Taxonomy" id="2212470"/>
    <lineage>
        <taxon>Bacteria</taxon>
        <taxon>Candidatus Eiseniibacteriota</taxon>
    </lineage>
</organism>
<evidence type="ECO:0000313" key="3">
    <source>
        <dbReference type="EMBL" id="TMQ61258.1"/>
    </source>
</evidence>
<comment type="caution">
    <text evidence="3">The sequence shown here is derived from an EMBL/GenBank/DDBJ whole genome shotgun (WGS) entry which is preliminary data.</text>
</comment>
<proteinExistence type="predicted"/>
<keyword evidence="2" id="KW-0732">Signal</keyword>
<evidence type="ECO:0000256" key="2">
    <source>
        <dbReference type="SAM" id="SignalP"/>
    </source>
</evidence>
<gene>
    <name evidence="3" type="ORF">E6K77_10755</name>
</gene>
<dbReference type="Proteomes" id="UP000317366">
    <property type="component" value="Unassembled WGS sequence"/>
</dbReference>
<feature type="signal peptide" evidence="2">
    <location>
        <begin position="1"/>
        <end position="20"/>
    </location>
</feature>
<reference evidence="3 4" key="1">
    <citation type="journal article" date="2019" name="Nat. Microbiol.">
        <title>Mediterranean grassland soil C-N compound turnover is dependent on rainfall and depth, and is mediated by genomically divergent microorganisms.</title>
        <authorList>
            <person name="Diamond S."/>
            <person name="Andeer P.F."/>
            <person name="Li Z."/>
            <person name="Crits-Christoph A."/>
            <person name="Burstein D."/>
            <person name="Anantharaman K."/>
            <person name="Lane K.R."/>
            <person name="Thomas B.C."/>
            <person name="Pan C."/>
            <person name="Northen T.R."/>
            <person name="Banfield J.F."/>
        </authorList>
    </citation>
    <scope>NUCLEOTIDE SEQUENCE [LARGE SCALE GENOMIC DNA]</scope>
    <source>
        <strain evidence="3">WS_7</strain>
    </source>
</reference>
<feature type="region of interest" description="Disordered" evidence="1">
    <location>
        <begin position="162"/>
        <end position="191"/>
    </location>
</feature>
<feature type="chain" id="PRO_5022129559" evidence="2">
    <location>
        <begin position="21"/>
        <end position="221"/>
    </location>
</feature>
<dbReference type="AlphaFoldDB" id="A0A538TCA2"/>
<evidence type="ECO:0000256" key="1">
    <source>
        <dbReference type="SAM" id="MobiDB-lite"/>
    </source>
</evidence>
<sequence length="221" mass="24826">MLLSLAIAFLTLSAFPTSVAAGHYSYGFDNDRDYLGWAIVSHDNTSMSGLDDLDFVEKLKSDIGEEFLYIRLGGDRYVIRDRSLIGRAEDAAKPMQEAKVLGKIARLRAQQALGDSHVSRRQAKLMRLQGRLSGQIARRASRGESTEDLERELEEVTRALDDLSAGDRSEADARREEKDLSARQQAATERIQKAARRLNQEMRDILRDAKARHAAERVPEP</sequence>